<protein>
    <submittedName>
        <fullName evidence="2">Adenine nucleotide alpha hydrolase</fullName>
    </submittedName>
</protein>
<dbReference type="CDD" id="cd01994">
    <property type="entry name" value="AANH_PF0828-like"/>
    <property type="match status" value="1"/>
</dbReference>
<feature type="domain" description="Diphthamide synthase" evidence="1">
    <location>
        <begin position="3"/>
        <end position="194"/>
    </location>
</feature>
<dbReference type="AlphaFoldDB" id="A0A5D6VJN4"/>
<evidence type="ECO:0000313" key="3">
    <source>
        <dbReference type="Proteomes" id="UP000322791"/>
    </source>
</evidence>
<dbReference type="InterPro" id="IPR002761">
    <property type="entry name" value="Diphthami_syn_dom"/>
</dbReference>
<evidence type="ECO:0000259" key="1">
    <source>
        <dbReference type="Pfam" id="PF01902"/>
    </source>
</evidence>
<gene>
    <name evidence="2" type="ORF">FY528_00965</name>
</gene>
<organism evidence="2 3">
    <name type="scientific">Hymenobacter lutimineralis</name>
    <dbReference type="NCBI Taxonomy" id="2606448"/>
    <lineage>
        <taxon>Bacteria</taxon>
        <taxon>Pseudomonadati</taxon>
        <taxon>Bacteroidota</taxon>
        <taxon>Cytophagia</taxon>
        <taxon>Cytophagales</taxon>
        <taxon>Hymenobacteraceae</taxon>
        <taxon>Hymenobacter</taxon>
    </lineage>
</organism>
<dbReference type="SUPFAM" id="SSF52402">
    <property type="entry name" value="Adenine nucleotide alpha hydrolases-like"/>
    <property type="match status" value="1"/>
</dbReference>
<dbReference type="GO" id="GO:0016787">
    <property type="term" value="F:hydrolase activity"/>
    <property type="evidence" value="ECO:0007669"/>
    <property type="project" value="UniProtKB-KW"/>
</dbReference>
<dbReference type="Proteomes" id="UP000322791">
    <property type="component" value="Unassembled WGS sequence"/>
</dbReference>
<evidence type="ECO:0000313" key="2">
    <source>
        <dbReference type="EMBL" id="TYZ14584.1"/>
    </source>
</evidence>
<dbReference type="Pfam" id="PF01902">
    <property type="entry name" value="Diphthami_syn_2"/>
    <property type="match status" value="1"/>
</dbReference>
<comment type="caution">
    <text evidence="2">The sequence shown here is derived from an EMBL/GenBank/DDBJ whole genome shotgun (WGS) entry which is preliminary data.</text>
</comment>
<keyword evidence="2" id="KW-0378">Hydrolase</keyword>
<sequence length="226" mass="25544">MNWSGGKDAALALHCLRQDPDYQVTDLLTSVSAPHQRVAMHGVRVELLAAQARHLGLPFTQLCLPDMPDMAIYESWMRDTLAPLQAQGITHAAFGDIFLEDLRAYRERQLQLVGLQAVFPLWQRPSLELLEEFWQAGFQAIVVCVNEQLLGESFCGRLLDRDFVRDLPPGVDPCGENGEYHSFVFDAPYFPEPIAFRLGERVRRTYPALAQGAEEVGFWFQDLLPA</sequence>
<reference evidence="2 3" key="1">
    <citation type="submission" date="2019-08" db="EMBL/GenBank/DDBJ databases">
        <authorList>
            <person name="Seo M.-J."/>
        </authorList>
    </citation>
    <scope>NUCLEOTIDE SEQUENCE [LARGE SCALE GENOMIC DNA]</scope>
    <source>
        <strain evidence="2 3">KIGAM108</strain>
    </source>
</reference>
<dbReference type="InterPro" id="IPR014729">
    <property type="entry name" value="Rossmann-like_a/b/a_fold"/>
</dbReference>
<dbReference type="EMBL" id="VTHL01000001">
    <property type="protein sequence ID" value="TYZ14584.1"/>
    <property type="molecule type" value="Genomic_DNA"/>
</dbReference>
<proteinExistence type="predicted"/>
<dbReference type="Gene3D" id="3.90.1490.10">
    <property type="entry name" value="putative n-type atp pyrophosphatase, domain 2"/>
    <property type="match status" value="1"/>
</dbReference>
<dbReference type="Gene3D" id="3.40.50.620">
    <property type="entry name" value="HUPs"/>
    <property type="match status" value="1"/>
</dbReference>
<keyword evidence="3" id="KW-1185">Reference proteome</keyword>
<accession>A0A5D6VJN4</accession>
<name>A0A5D6VJN4_9BACT</name>